<dbReference type="RefSeq" id="WP_128965093.1">
    <property type="nucleotide sequence ID" value="NZ_BMHC01000037.1"/>
</dbReference>
<protein>
    <recommendedName>
        <fullName evidence="4">ABC transporter substrate-binding protein</fullName>
    </recommendedName>
</protein>
<gene>
    <name evidence="2" type="ORF">XH86_12595</name>
</gene>
<dbReference type="Proteomes" id="UP000593880">
    <property type="component" value="Chromosome"/>
</dbReference>
<dbReference type="Pfam" id="PF04392">
    <property type="entry name" value="ABC_sub_bind"/>
    <property type="match status" value="1"/>
</dbReference>
<dbReference type="CDD" id="cd06325">
    <property type="entry name" value="PBP1_ABC_unchar_transporter"/>
    <property type="match status" value="1"/>
</dbReference>
<dbReference type="InterPro" id="IPR028082">
    <property type="entry name" value="Peripla_BP_I"/>
</dbReference>
<evidence type="ECO:0000256" key="1">
    <source>
        <dbReference type="SAM" id="SignalP"/>
    </source>
</evidence>
<dbReference type="Gene3D" id="3.40.50.2300">
    <property type="match status" value="2"/>
</dbReference>
<accession>A0ABX6UED5</accession>
<dbReference type="SUPFAM" id="SSF53822">
    <property type="entry name" value="Periplasmic binding protein-like I"/>
    <property type="match status" value="1"/>
</dbReference>
<evidence type="ECO:0000313" key="2">
    <source>
        <dbReference type="EMBL" id="QOZ59477.1"/>
    </source>
</evidence>
<dbReference type="EMBL" id="CP030057">
    <property type="protein sequence ID" value="QOZ59477.1"/>
    <property type="molecule type" value="Genomic_DNA"/>
</dbReference>
<organism evidence="2 3">
    <name type="scientific">Bradyrhizobium guangdongense</name>
    <dbReference type="NCBI Taxonomy" id="1325090"/>
    <lineage>
        <taxon>Bacteria</taxon>
        <taxon>Pseudomonadati</taxon>
        <taxon>Pseudomonadota</taxon>
        <taxon>Alphaproteobacteria</taxon>
        <taxon>Hyphomicrobiales</taxon>
        <taxon>Nitrobacteraceae</taxon>
        <taxon>Bradyrhizobium</taxon>
    </lineage>
</organism>
<dbReference type="PANTHER" id="PTHR35271">
    <property type="entry name" value="ABC TRANSPORTER, SUBSTRATE-BINDING LIPOPROTEIN-RELATED"/>
    <property type="match status" value="1"/>
</dbReference>
<name>A0ABX6UED5_9BRAD</name>
<dbReference type="PANTHER" id="PTHR35271:SF1">
    <property type="entry name" value="ABC TRANSPORTER, SUBSTRATE-BINDING LIPOPROTEIN"/>
    <property type="match status" value="1"/>
</dbReference>
<evidence type="ECO:0008006" key="4">
    <source>
        <dbReference type="Google" id="ProtNLM"/>
    </source>
</evidence>
<sequence>MNRRSFLCSSLALVCIAQRAQAAGKSIVRIGFLTTQREPSLTPFVGAFRAGLDELGYVENVNLEIIYRYGDDDVTRVPRLASELVSKPVDVLVVQGSAATVVNDLKLSTPAVYVFSGDPVLAGLASSLSRPGGNMTGLTLMAAELNAKRLQILRDAVPSLQRVAIIGNPEHPGSHIERVYSEETAKRLGVAADFFGTSTQDQLTSAFASMNRSPPQAISLFADGFAIQNRAPIIEFAMRHRVPVISGWPIFARSGALCTYGPKLSDSYHRLASYVDRILKGARPQELPVERPTRFETVLNLRTAKALGLDLPSSILASADEVIE</sequence>
<keyword evidence="1" id="KW-0732">Signal</keyword>
<feature type="chain" id="PRO_5045304519" description="ABC transporter substrate-binding protein" evidence="1">
    <location>
        <begin position="23"/>
        <end position="324"/>
    </location>
</feature>
<reference evidence="2 3" key="1">
    <citation type="submission" date="2018-06" db="EMBL/GenBank/DDBJ databases">
        <title>Comparative genomics of rhizobia nodulating Arachis hypogaea in China.</title>
        <authorList>
            <person name="Li Y."/>
        </authorList>
    </citation>
    <scope>NUCLEOTIDE SEQUENCE [LARGE SCALE GENOMIC DNA]</scope>
    <source>
        <strain evidence="2 3">CCBAU 51658</strain>
    </source>
</reference>
<keyword evidence="3" id="KW-1185">Reference proteome</keyword>
<dbReference type="InterPro" id="IPR007487">
    <property type="entry name" value="ABC_transpt-TYRBP-like"/>
</dbReference>
<evidence type="ECO:0000313" key="3">
    <source>
        <dbReference type="Proteomes" id="UP000593880"/>
    </source>
</evidence>
<feature type="signal peptide" evidence="1">
    <location>
        <begin position="1"/>
        <end position="22"/>
    </location>
</feature>
<proteinExistence type="predicted"/>